<keyword evidence="5 7" id="KW-0456">Lyase</keyword>
<evidence type="ECO:0000256" key="6">
    <source>
        <dbReference type="PIRSR" id="PIRSR602129-50"/>
    </source>
</evidence>
<keyword evidence="3" id="KW-0210">Decarboxylase</keyword>
<dbReference type="Pfam" id="PF00282">
    <property type="entry name" value="Pyridoxal_deC"/>
    <property type="match status" value="1"/>
</dbReference>
<dbReference type="PROSITE" id="PS00392">
    <property type="entry name" value="DDC_GAD_HDC_YDC"/>
    <property type="match status" value="1"/>
</dbReference>
<dbReference type="SUPFAM" id="SSF53383">
    <property type="entry name" value="PLP-dependent transferases"/>
    <property type="match status" value="1"/>
</dbReference>
<sequence length="521" mass="58992">MLRPLCQNLYLSTLKNRQSLVALQRSLHSTNRMSDKTYEDPATIQFLEDVHKIMVDDALVKGTSREAPVVEFRHPEDLKKLLQLPVKNEPATSAEILEDCKRVIKYSVKTGSVQFYNQLYAGIEPYSLAGSWITDALNTNIHTFEVAPVFVLLEQYCVQKICSLIGYENGDGVFGSGGSFCNLMATHLARYKRYPQMKTEGMYNQPILDLYTSDQAHYSLLKAGGYLGFGTDNIIRIKTDDGGRMLIDDLEVKVEESKKKGHIPFFVMGSCGTTVMGAYDTLNEIADSCSKHNMWFHIDAAWGGGVLLSSKYRHLMDGVERADSVAWNLHKMVGANIQCSGIFVKEKGLLEKTNRAYAEYLFQPDKFYDVSYDIGDKTVQCGRKADVLKLWLLWKGKGDSGLSERIEKAFDNSQYLTSKLRETSGFKLVIPEFQCTNICFWYIPPSLRGQEETPEWWAKVAKVSPIIKQRMIEEGSMMIGFCPLSMKGHVNFFRIIVVNPACEYSDMDKVLTEIERLGKDL</sequence>
<evidence type="ECO:0000256" key="2">
    <source>
        <dbReference type="ARBA" id="ARBA00009533"/>
    </source>
</evidence>
<evidence type="ECO:0008006" key="10">
    <source>
        <dbReference type="Google" id="ProtNLM"/>
    </source>
</evidence>
<dbReference type="InterPro" id="IPR015421">
    <property type="entry name" value="PyrdxlP-dep_Trfase_major"/>
</dbReference>
<dbReference type="GO" id="GO:0030170">
    <property type="term" value="F:pyridoxal phosphate binding"/>
    <property type="evidence" value="ECO:0007669"/>
    <property type="project" value="InterPro"/>
</dbReference>
<dbReference type="InterPro" id="IPR021115">
    <property type="entry name" value="Pyridoxal-P_BS"/>
</dbReference>
<evidence type="ECO:0000256" key="5">
    <source>
        <dbReference type="ARBA" id="ARBA00023239"/>
    </source>
</evidence>
<dbReference type="EMBL" id="JAZGQO010000007">
    <property type="protein sequence ID" value="KAK6181679.1"/>
    <property type="molecule type" value="Genomic_DNA"/>
</dbReference>
<evidence type="ECO:0000256" key="7">
    <source>
        <dbReference type="RuleBase" id="RU000382"/>
    </source>
</evidence>
<keyword evidence="4 6" id="KW-0663">Pyridoxal phosphate</keyword>
<dbReference type="GO" id="GO:0016831">
    <property type="term" value="F:carboxy-lyase activity"/>
    <property type="evidence" value="ECO:0007669"/>
    <property type="project" value="UniProtKB-KW"/>
</dbReference>
<dbReference type="GO" id="GO:0019752">
    <property type="term" value="P:carboxylic acid metabolic process"/>
    <property type="evidence" value="ECO:0007669"/>
    <property type="project" value="InterPro"/>
</dbReference>
<dbReference type="PANTHER" id="PTHR45677">
    <property type="entry name" value="GLUTAMATE DECARBOXYLASE-RELATED"/>
    <property type="match status" value="1"/>
</dbReference>
<protein>
    <recommendedName>
        <fullName evidence="10">Cysteine sulfinic acid decarboxylase</fullName>
    </recommendedName>
</protein>
<evidence type="ECO:0000313" key="9">
    <source>
        <dbReference type="Proteomes" id="UP001347796"/>
    </source>
</evidence>
<dbReference type="Gene3D" id="3.90.1150.170">
    <property type="match status" value="1"/>
</dbReference>
<accession>A0AAN8PRM1</accession>
<dbReference type="CDD" id="cd06450">
    <property type="entry name" value="DOPA_deC_like"/>
    <property type="match status" value="1"/>
</dbReference>
<feature type="modified residue" description="N6-(pyridoxal phosphate)lysine" evidence="6">
    <location>
        <position position="331"/>
    </location>
</feature>
<name>A0AAN8PRM1_PATCE</name>
<organism evidence="8 9">
    <name type="scientific">Patella caerulea</name>
    <name type="common">Rayed Mediterranean limpet</name>
    <dbReference type="NCBI Taxonomy" id="87958"/>
    <lineage>
        <taxon>Eukaryota</taxon>
        <taxon>Metazoa</taxon>
        <taxon>Spiralia</taxon>
        <taxon>Lophotrochozoa</taxon>
        <taxon>Mollusca</taxon>
        <taxon>Gastropoda</taxon>
        <taxon>Patellogastropoda</taxon>
        <taxon>Patelloidea</taxon>
        <taxon>Patellidae</taxon>
        <taxon>Patella</taxon>
    </lineage>
</organism>
<dbReference type="InterPro" id="IPR015424">
    <property type="entry name" value="PyrdxlP-dep_Trfase"/>
</dbReference>
<dbReference type="Gene3D" id="3.40.640.10">
    <property type="entry name" value="Type I PLP-dependent aspartate aminotransferase-like (Major domain)"/>
    <property type="match status" value="1"/>
</dbReference>
<comment type="cofactor">
    <cofactor evidence="1 6 7">
        <name>pyridoxal 5'-phosphate</name>
        <dbReference type="ChEBI" id="CHEBI:597326"/>
    </cofactor>
</comment>
<dbReference type="AlphaFoldDB" id="A0AAN8PRM1"/>
<evidence type="ECO:0000256" key="4">
    <source>
        <dbReference type="ARBA" id="ARBA00022898"/>
    </source>
</evidence>
<dbReference type="PANTHER" id="PTHR45677:SF8">
    <property type="entry name" value="CYSTEINE SULFINIC ACID DECARBOXYLASE"/>
    <property type="match status" value="1"/>
</dbReference>
<dbReference type="InterPro" id="IPR002129">
    <property type="entry name" value="PyrdxlP-dep_de-COase"/>
</dbReference>
<dbReference type="GO" id="GO:0005737">
    <property type="term" value="C:cytoplasm"/>
    <property type="evidence" value="ECO:0007669"/>
    <property type="project" value="TreeGrafter"/>
</dbReference>
<proteinExistence type="inferred from homology"/>
<dbReference type="Proteomes" id="UP001347796">
    <property type="component" value="Unassembled WGS sequence"/>
</dbReference>
<reference evidence="8 9" key="1">
    <citation type="submission" date="2024-01" db="EMBL/GenBank/DDBJ databases">
        <title>The genome of the rayed Mediterranean limpet Patella caerulea (Linnaeus, 1758).</title>
        <authorList>
            <person name="Anh-Thu Weber A."/>
            <person name="Halstead-Nussloch G."/>
        </authorList>
    </citation>
    <scope>NUCLEOTIDE SEQUENCE [LARGE SCALE GENOMIC DNA]</scope>
    <source>
        <strain evidence="8">AATW-2023a</strain>
        <tissue evidence="8">Whole specimen</tissue>
    </source>
</reference>
<evidence type="ECO:0000313" key="8">
    <source>
        <dbReference type="EMBL" id="KAK6181679.1"/>
    </source>
</evidence>
<gene>
    <name evidence="8" type="ORF">SNE40_009487</name>
</gene>
<comment type="similarity">
    <text evidence="2 7">Belongs to the group II decarboxylase family.</text>
</comment>
<evidence type="ECO:0000256" key="3">
    <source>
        <dbReference type="ARBA" id="ARBA00022793"/>
    </source>
</evidence>
<comment type="caution">
    <text evidence="8">The sequence shown here is derived from an EMBL/GenBank/DDBJ whole genome shotgun (WGS) entry which is preliminary data.</text>
</comment>
<evidence type="ECO:0000256" key="1">
    <source>
        <dbReference type="ARBA" id="ARBA00001933"/>
    </source>
</evidence>
<keyword evidence="9" id="KW-1185">Reference proteome</keyword>